<reference evidence="1 2" key="2">
    <citation type="journal article" date="2022" name="Mol. Ecol. Resour.">
        <title>The genomes of chicory, endive, great burdock and yacon provide insights into Asteraceae paleo-polyploidization history and plant inulin production.</title>
        <authorList>
            <person name="Fan W."/>
            <person name="Wang S."/>
            <person name="Wang H."/>
            <person name="Wang A."/>
            <person name="Jiang F."/>
            <person name="Liu H."/>
            <person name="Zhao H."/>
            <person name="Xu D."/>
            <person name="Zhang Y."/>
        </authorList>
    </citation>
    <scope>NUCLEOTIDE SEQUENCE [LARGE SCALE GENOMIC DNA]</scope>
    <source>
        <strain evidence="2">cv. Yunnan</strain>
        <tissue evidence="1">Leaves</tissue>
    </source>
</reference>
<dbReference type="EMBL" id="CM042021">
    <property type="protein sequence ID" value="KAI3817551.1"/>
    <property type="molecule type" value="Genomic_DNA"/>
</dbReference>
<proteinExistence type="predicted"/>
<comment type="caution">
    <text evidence="1">The sequence shown here is derived from an EMBL/GenBank/DDBJ whole genome shotgun (WGS) entry which is preliminary data.</text>
</comment>
<dbReference type="Proteomes" id="UP001056120">
    <property type="component" value="Linkage Group LG04"/>
</dbReference>
<evidence type="ECO:0000313" key="2">
    <source>
        <dbReference type="Proteomes" id="UP001056120"/>
    </source>
</evidence>
<protein>
    <submittedName>
        <fullName evidence="1">Uncharacterized protein</fullName>
    </submittedName>
</protein>
<accession>A0ACB9JBL7</accession>
<organism evidence="1 2">
    <name type="scientific">Smallanthus sonchifolius</name>
    <dbReference type="NCBI Taxonomy" id="185202"/>
    <lineage>
        <taxon>Eukaryota</taxon>
        <taxon>Viridiplantae</taxon>
        <taxon>Streptophyta</taxon>
        <taxon>Embryophyta</taxon>
        <taxon>Tracheophyta</taxon>
        <taxon>Spermatophyta</taxon>
        <taxon>Magnoliopsida</taxon>
        <taxon>eudicotyledons</taxon>
        <taxon>Gunneridae</taxon>
        <taxon>Pentapetalae</taxon>
        <taxon>asterids</taxon>
        <taxon>campanulids</taxon>
        <taxon>Asterales</taxon>
        <taxon>Asteraceae</taxon>
        <taxon>Asteroideae</taxon>
        <taxon>Heliantheae alliance</taxon>
        <taxon>Millerieae</taxon>
        <taxon>Smallanthus</taxon>
    </lineage>
</organism>
<sequence length="249" mass="27407">MNENEEGAGDEEGANDHEEPNPDVSFETGQILESMLLQNNCGLPCACRLEWYENTESKIPLAAIDVFWTRLNLLPEEIEKNDSNIDKEMDKVKQQLNSQPPQVKESLLSKIRALINPSMTDHQPPDVQQDTRGSPTAKAQQQRKEETQKPAVQHSRSKKSKAKMAIPDKDFPLLEGDSWAVSSAVDGGVSLHLTLCSTSGRPAEFGYGRSERGAAASGGIFLSFWATIGYVDASVHGRLWYIPVAGDDP</sequence>
<gene>
    <name evidence="1" type="ORF">L1987_11346</name>
</gene>
<reference evidence="2" key="1">
    <citation type="journal article" date="2022" name="Mol. Ecol. Resour.">
        <title>The genomes of chicory, endive, great burdock and yacon provide insights into Asteraceae palaeo-polyploidization history and plant inulin production.</title>
        <authorList>
            <person name="Fan W."/>
            <person name="Wang S."/>
            <person name="Wang H."/>
            <person name="Wang A."/>
            <person name="Jiang F."/>
            <person name="Liu H."/>
            <person name="Zhao H."/>
            <person name="Xu D."/>
            <person name="Zhang Y."/>
        </authorList>
    </citation>
    <scope>NUCLEOTIDE SEQUENCE [LARGE SCALE GENOMIC DNA]</scope>
    <source>
        <strain evidence="2">cv. Yunnan</strain>
    </source>
</reference>
<evidence type="ECO:0000313" key="1">
    <source>
        <dbReference type="EMBL" id="KAI3817551.1"/>
    </source>
</evidence>
<keyword evidence="2" id="KW-1185">Reference proteome</keyword>
<name>A0ACB9JBL7_9ASTR</name>